<comment type="similarity">
    <text evidence="3">Belongs to the NEMF family.</text>
</comment>
<dbReference type="InterPro" id="IPR051608">
    <property type="entry name" value="RQC_Subunit_NEMF"/>
</dbReference>
<feature type="domain" description="NFACT protein C-terminal" evidence="13">
    <location>
        <begin position="818"/>
        <end position="896"/>
    </location>
</feature>
<evidence type="ECO:0000256" key="7">
    <source>
        <dbReference type="ARBA" id="ARBA00062982"/>
    </source>
</evidence>
<evidence type="ECO:0000259" key="13">
    <source>
        <dbReference type="Pfam" id="PF11923"/>
    </source>
</evidence>
<feature type="compositionally biased region" description="Basic residues" evidence="11">
    <location>
        <begin position="717"/>
        <end position="728"/>
    </location>
</feature>
<dbReference type="InterPro" id="IPR008532">
    <property type="entry name" value="NFACT_RNA-bd"/>
</dbReference>
<feature type="compositionally biased region" description="Basic and acidic residues" evidence="11">
    <location>
        <begin position="688"/>
        <end position="697"/>
    </location>
</feature>
<dbReference type="InterPro" id="IPR021846">
    <property type="entry name" value="NFACT-C"/>
</dbReference>
<evidence type="ECO:0000256" key="1">
    <source>
        <dbReference type="ARBA" id="ARBA00004123"/>
    </source>
</evidence>
<keyword evidence="4" id="KW-0963">Cytoplasm</keyword>
<dbReference type="GO" id="GO:0000049">
    <property type="term" value="F:tRNA binding"/>
    <property type="evidence" value="ECO:0007669"/>
    <property type="project" value="TreeGrafter"/>
</dbReference>
<evidence type="ECO:0000256" key="10">
    <source>
        <dbReference type="SAM" id="Coils"/>
    </source>
</evidence>
<dbReference type="GO" id="GO:0043023">
    <property type="term" value="F:ribosomal large subunit binding"/>
    <property type="evidence" value="ECO:0007669"/>
    <property type="project" value="TreeGrafter"/>
</dbReference>
<evidence type="ECO:0000256" key="8">
    <source>
        <dbReference type="ARBA" id="ARBA00071447"/>
    </source>
</evidence>
<protein>
    <recommendedName>
        <fullName evidence="8">Ribosome quality control complex subunit NEMF</fullName>
    </recommendedName>
    <alternativeName>
        <fullName evidence="9">Nuclear export mediator factor</fullName>
    </alternativeName>
</protein>
<sequence length="906" mass="103203">MKGRFGTIDIRALLAELRRSLLGMRVSNVYDVDNKTYLIRLQKPDCKATLLVESGIRIHTTEFEWPKNMMPSSFAMKCRKHLKTRRLVSVKQLGIDRIVDFQFGSNEAAYHLIIELYDRGNIVLTDHEYLILNILRFRTDEADDVRFAVRERYPVDSAKAPAPLLTEIISNAPKGEQLKRVLNPHLPYGATLIEHCLIEAGFSGSGYIIQKKEKKYEEFHPFLFSQHSKCPYLEFDSFNKVQCFYIIFFHFTSLQQAQEVDKIKGELIEMNLEIVDRAIQVVRSALANQIDWTEIGMIVKEAQAQGDPVASAIKELKLQTNHITMLLRNPYVLSEEEEEEEDADLVKEETEEPKGKKKKNKNKQLKKPQKNKPSLVDVDLSLSAYANAKKYYDHKRHAAKKTQKTVEAAEKAFKSAEKKTKQTLKEVQTVTTIQKARKVYWFEKFLWFVSSENYLVIAGRDQQQNEIIVKRYLKPGDIYVHADLHGATSCVIKNPTGEPIPPRTLTEAGTMALCYSAAWDARVVTSAWWVSHNQVSKTAPTGEYLTTGSFMIRGKKNFLPPSYLMMGFSFLFKVDESCVWRHREERKVKVQDEDLETVSSSASELVSEEVELLGTVGVTWALCVLLTSRPGCLSLLRLTHQHWWESRSWEEEGGSARRRHPWGAPVLVLFREMKKKKQQNDSENVEPPEEKQKEPEPQRPPAPNATKGVPAPQPIKRGQKSKMKKMKEKYKDQDEEDRELIMKLLGSAGSNKEEKGKKGKKGKTKESTVKKQQQKPKSGHRGAGGGKEMLPGGVLLHESQDPALEEQQDEKEQDQRPVALLDSLTGQPHPEDILLFAVPICAPYTAMTNYKGACSAKIALHNFMQSKEATAREKDLFRSVKDTDLSRNIPGKVKVSAPNLLNRKKK</sequence>
<evidence type="ECO:0000256" key="6">
    <source>
        <dbReference type="ARBA" id="ARBA00023242"/>
    </source>
</evidence>
<evidence type="ECO:0000256" key="9">
    <source>
        <dbReference type="ARBA" id="ARBA00076869"/>
    </source>
</evidence>
<keyword evidence="6" id="KW-0539">Nucleus</keyword>
<proteinExistence type="inferred from homology"/>
<dbReference type="Pfam" id="PF05670">
    <property type="entry name" value="NFACT-R_1"/>
    <property type="match status" value="1"/>
</dbReference>
<evidence type="ECO:0000256" key="5">
    <source>
        <dbReference type="ARBA" id="ARBA00023054"/>
    </source>
</evidence>
<dbReference type="Gene3D" id="2.30.310.10">
    <property type="entry name" value="ibrinogen binding protein from staphylococcus aureus domain"/>
    <property type="match status" value="1"/>
</dbReference>
<dbReference type="GO" id="GO:0005737">
    <property type="term" value="C:cytoplasm"/>
    <property type="evidence" value="ECO:0007669"/>
    <property type="project" value="UniProtKB-SubCell"/>
</dbReference>
<evidence type="ECO:0000256" key="3">
    <source>
        <dbReference type="ARBA" id="ARBA00008318"/>
    </source>
</evidence>
<evidence type="ECO:0000259" key="12">
    <source>
        <dbReference type="Pfam" id="PF05670"/>
    </source>
</evidence>
<dbReference type="Proteomes" id="UP000694400">
    <property type="component" value="Chromosome 5"/>
</dbReference>
<comment type="subunit">
    <text evidence="7">Component of the ribosome quality control complex (RQC), composed of the E3 ubiquitin ligase LTN1, TCF25 and NEMF associated with the 60S ribosomal subunit. The complex probably also contains VCP/p97 and its ubiquitin-binding cofactors. Interacts (via its N-terminus) with XPO1.</text>
</comment>
<dbReference type="GO" id="GO:0005634">
    <property type="term" value="C:nucleus"/>
    <property type="evidence" value="ECO:0007669"/>
    <property type="project" value="UniProtKB-SubCell"/>
</dbReference>
<evidence type="ECO:0000256" key="2">
    <source>
        <dbReference type="ARBA" id="ARBA00004496"/>
    </source>
</evidence>
<dbReference type="Pfam" id="PF05833">
    <property type="entry name" value="NFACT_N"/>
    <property type="match status" value="1"/>
</dbReference>
<dbReference type="PANTHER" id="PTHR15239">
    <property type="entry name" value="NUCLEAR EXPORT MEDIATOR FACTOR NEMF"/>
    <property type="match status" value="1"/>
</dbReference>
<reference evidence="14" key="1">
    <citation type="submission" date="2019-08" db="EMBL/GenBank/DDBJ databases">
        <title>Three high-quality genomes provides insights into domestication of ducks.</title>
        <authorList>
            <person name="Hou Z.C."/>
            <person name="Zhu F."/>
            <person name="Yin Z.T."/>
            <person name="Zhang F."/>
        </authorList>
    </citation>
    <scope>NUCLEOTIDE SEQUENCE [LARGE SCALE GENOMIC DNA]</scope>
</reference>
<dbReference type="AlphaFoldDB" id="A0A8B9T7J0"/>
<accession>A0A8B9T7J0</accession>
<feature type="domain" description="NFACT RNA-binding" evidence="12">
    <location>
        <begin position="444"/>
        <end position="554"/>
    </location>
</feature>
<feature type="compositionally biased region" description="Basic and acidic residues" evidence="11">
    <location>
        <begin position="344"/>
        <end position="354"/>
    </location>
</feature>
<dbReference type="PANTHER" id="PTHR15239:SF6">
    <property type="entry name" value="RIBOSOME QUALITY CONTROL COMPLEX SUBUNIT NEMF"/>
    <property type="match status" value="1"/>
</dbReference>
<feature type="region of interest" description="Disordered" evidence="11">
    <location>
        <begin position="338"/>
        <end position="372"/>
    </location>
</feature>
<feature type="region of interest" description="Disordered" evidence="11">
    <location>
        <begin position="675"/>
        <end position="826"/>
    </location>
</feature>
<name>A0A8B9T7J0_ANAPL</name>
<dbReference type="FunFam" id="2.30.310.10:FF:000001">
    <property type="entry name" value="Nuclear export mediator factor Nemf"/>
    <property type="match status" value="1"/>
</dbReference>
<reference evidence="14" key="2">
    <citation type="submission" date="2025-08" db="UniProtKB">
        <authorList>
            <consortium name="Ensembl"/>
        </authorList>
    </citation>
    <scope>IDENTIFICATION</scope>
</reference>
<comment type="subcellular location">
    <subcellularLocation>
        <location evidence="2">Cytoplasm</location>
    </subcellularLocation>
    <subcellularLocation>
        <location evidence="1">Nucleus</location>
    </subcellularLocation>
</comment>
<dbReference type="GO" id="GO:0140708">
    <property type="term" value="P:CAT tailing"/>
    <property type="evidence" value="ECO:0007669"/>
    <property type="project" value="UniProtKB-ARBA"/>
</dbReference>
<dbReference type="GO" id="GO:1990112">
    <property type="term" value="C:RQC complex"/>
    <property type="evidence" value="ECO:0007669"/>
    <property type="project" value="TreeGrafter"/>
</dbReference>
<feature type="coiled-coil region" evidence="10">
    <location>
        <begin position="399"/>
        <end position="426"/>
    </location>
</feature>
<evidence type="ECO:0000313" key="15">
    <source>
        <dbReference type="Proteomes" id="UP000694400"/>
    </source>
</evidence>
<evidence type="ECO:0000313" key="14">
    <source>
        <dbReference type="Ensembl" id="ENSAPLP00020017316.1"/>
    </source>
</evidence>
<reference evidence="14" key="3">
    <citation type="submission" date="2025-09" db="UniProtKB">
        <authorList>
            <consortium name="Ensembl"/>
        </authorList>
    </citation>
    <scope>IDENTIFICATION</scope>
</reference>
<keyword evidence="5 10" id="KW-0175">Coiled coil</keyword>
<dbReference type="Pfam" id="PF11923">
    <property type="entry name" value="NFACT-C"/>
    <property type="match status" value="1"/>
</dbReference>
<organism evidence="14 15">
    <name type="scientific">Anas platyrhynchos</name>
    <name type="common">Mallard</name>
    <name type="synonym">Anas boschas</name>
    <dbReference type="NCBI Taxonomy" id="8839"/>
    <lineage>
        <taxon>Eukaryota</taxon>
        <taxon>Metazoa</taxon>
        <taxon>Chordata</taxon>
        <taxon>Craniata</taxon>
        <taxon>Vertebrata</taxon>
        <taxon>Euteleostomi</taxon>
        <taxon>Archelosauria</taxon>
        <taxon>Archosauria</taxon>
        <taxon>Dinosauria</taxon>
        <taxon>Saurischia</taxon>
        <taxon>Theropoda</taxon>
        <taxon>Coelurosauria</taxon>
        <taxon>Aves</taxon>
        <taxon>Neognathae</taxon>
        <taxon>Galloanserae</taxon>
        <taxon>Anseriformes</taxon>
        <taxon>Anatidae</taxon>
        <taxon>Anatinae</taxon>
        <taxon>Anas</taxon>
    </lineage>
</organism>
<feature type="compositionally biased region" description="Acidic residues" evidence="11">
    <location>
        <begin position="803"/>
        <end position="812"/>
    </location>
</feature>
<evidence type="ECO:0000256" key="11">
    <source>
        <dbReference type="SAM" id="MobiDB-lite"/>
    </source>
</evidence>
<feature type="compositionally biased region" description="Basic residues" evidence="11">
    <location>
        <begin position="355"/>
        <end position="370"/>
    </location>
</feature>
<dbReference type="Ensembl" id="ENSAPLT00020018700.1">
    <property type="protein sequence ID" value="ENSAPLP00020017316.1"/>
    <property type="gene ID" value="ENSAPLG00020011584.1"/>
</dbReference>
<evidence type="ECO:0000256" key="4">
    <source>
        <dbReference type="ARBA" id="ARBA00022490"/>
    </source>
</evidence>